<dbReference type="RefSeq" id="WP_136011091.1">
    <property type="nucleotide sequence ID" value="NZ_SRYZ01000049.1"/>
</dbReference>
<organism evidence="1 2">
    <name type="scientific">Bacteroides muris</name>
    <name type="common">ex Afrizal et al. 2022</name>
    <dbReference type="NCBI Taxonomy" id="2516960"/>
    <lineage>
        <taxon>Bacteria</taxon>
        <taxon>Pseudomonadati</taxon>
        <taxon>Bacteroidota</taxon>
        <taxon>Bacteroidia</taxon>
        <taxon>Bacteroidales</taxon>
        <taxon>Bacteroidaceae</taxon>
        <taxon>Bacteroides</taxon>
    </lineage>
</organism>
<keyword evidence="2" id="KW-1185">Reference proteome</keyword>
<gene>
    <name evidence="1" type="ORF">E5355_15740</name>
</gene>
<evidence type="ECO:0000313" key="1">
    <source>
        <dbReference type="EMBL" id="TGY01185.1"/>
    </source>
</evidence>
<proteinExistence type="predicted"/>
<evidence type="ECO:0000313" key="2">
    <source>
        <dbReference type="Proteomes" id="UP000310532"/>
    </source>
</evidence>
<comment type="caution">
    <text evidence="1">The sequence shown here is derived from an EMBL/GenBank/DDBJ whole genome shotgun (WGS) entry which is preliminary data.</text>
</comment>
<evidence type="ECO:0008006" key="3">
    <source>
        <dbReference type="Google" id="ProtNLM"/>
    </source>
</evidence>
<accession>A0A4S2AJY1</accession>
<dbReference type="AlphaFoldDB" id="A0A4S2AJY1"/>
<reference evidence="1 2" key="1">
    <citation type="submission" date="2019-04" db="EMBL/GenBank/DDBJ databases">
        <title>Microbes associate with the intestines of laboratory mice.</title>
        <authorList>
            <person name="Navarre W."/>
            <person name="Wong E."/>
            <person name="Huang K."/>
            <person name="Tropini C."/>
            <person name="Ng K."/>
            <person name="Yu B."/>
        </authorList>
    </citation>
    <scope>NUCLEOTIDE SEQUENCE [LARGE SCALE GENOMIC DNA]</scope>
    <source>
        <strain evidence="1 2">NM69_E16B</strain>
    </source>
</reference>
<dbReference type="EMBL" id="SRYZ01000049">
    <property type="protein sequence ID" value="TGY01185.1"/>
    <property type="molecule type" value="Genomic_DNA"/>
</dbReference>
<protein>
    <recommendedName>
        <fullName evidence="3">ATP-grasp domain-containing protein</fullName>
    </recommendedName>
</protein>
<dbReference type="SUPFAM" id="SSF56059">
    <property type="entry name" value="Glutathione synthetase ATP-binding domain-like"/>
    <property type="match status" value="1"/>
</dbReference>
<sequence>MKLYVFNPDADMALGNNEENYMAPATIRRMAEDLALLPIWYARPGSGVLAPSAYNADYLKQMQQLFRLDVQLVTEPELPDYADMQVMPWGWNPAIRKRMLKGGVAESLLPSAADLSRYRRLASRANVRLLYACGGEAGNMSYLCGGEGVLVTADDFANKGREAVQELLLRWQDCGCICKSLWSGSGKGLCWYRQEEMEKVIDWCCRALRTDGAFWLEPIYNKVEDFAMEFYADGKGGVRFVGYSRFVTDGKGAYRGNLLATDMQVEEWIQTYVPLEAFHRLRESVRKGLAALGTDYTGFLGVDMMVCRQEKGHPYAVNPCVEVNLRMNMGIVAHTFCDRFVAPGGEGFFSIEYFPAQEALQEQHARDMLEHPLRVEQGRVVSGYLPLIPVTPRSRYRAFVRVG</sequence>
<name>A0A4S2AJY1_9BACE</name>
<dbReference type="Proteomes" id="UP000310532">
    <property type="component" value="Unassembled WGS sequence"/>
</dbReference>